<organism evidence="2 3">
    <name type="scientific">Pseudoalteromonas luteoviolacea NCIMB 1942</name>
    <dbReference type="NCBI Taxonomy" id="1365253"/>
    <lineage>
        <taxon>Bacteria</taxon>
        <taxon>Pseudomonadati</taxon>
        <taxon>Pseudomonadota</taxon>
        <taxon>Gammaproteobacteria</taxon>
        <taxon>Alteromonadales</taxon>
        <taxon>Pseudoalteromonadaceae</taxon>
        <taxon>Pseudoalteromonas</taxon>
    </lineage>
</organism>
<name>A0A166ZD74_9GAMM</name>
<gene>
    <name evidence="2" type="ORF">N482_17490</name>
</gene>
<dbReference type="RefSeq" id="WP_063378606.1">
    <property type="nucleotide sequence ID" value="NZ_AUXT01000197.1"/>
</dbReference>
<dbReference type="Proteomes" id="UP000076587">
    <property type="component" value="Unassembled WGS sequence"/>
</dbReference>
<keyword evidence="1" id="KW-1133">Transmembrane helix</keyword>
<protein>
    <submittedName>
        <fullName evidence="2">Uncharacterized protein</fullName>
    </submittedName>
</protein>
<reference evidence="2 3" key="1">
    <citation type="submission" date="2013-07" db="EMBL/GenBank/DDBJ databases">
        <title>Comparative Genomic and Metabolomic Analysis of Twelve Strains of Pseudoalteromonas luteoviolacea.</title>
        <authorList>
            <person name="Vynne N.G."/>
            <person name="Mansson M."/>
            <person name="Gram L."/>
        </authorList>
    </citation>
    <scope>NUCLEOTIDE SEQUENCE [LARGE SCALE GENOMIC DNA]</scope>
    <source>
        <strain evidence="2 3">NCIMB 1942</strain>
    </source>
</reference>
<feature type="transmembrane region" description="Helical" evidence="1">
    <location>
        <begin position="7"/>
        <end position="27"/>
    </location>
</feature>
<comment type="caution">
    <text evidence="2">The sequence shown here is derived from an EMBL/GenBank/DDBJ whole genome shotgun (WGS) entry which is preliminary data.</text>
</comment>
<accession>A0A166ZD74</accession>
<dbReference type="AlphaFoldDB" id="A0A166ZD74"/>
<evidence type="ECO:0000313" key="3">
    <source>
        <dbReference type="Proteomes" id="UP000076587"/>
    </source>
</evidence>
<feature type="transmembrane region" description="Helical" evidence="1">
    <location>
        <begin position="33"/>
        <end position="55"/>
    </location>
</feature>
<dbReference type="EMBL" id="AUXT01000197">
    <property type="protein sequence ID" value="KZN44190.1"/>
    <property type="molecule type" value="Genomic_DNA"/>
</dbReference>
<keyword evidence="1" id="KW-0812">Transmembrane</keyword>
<evidence type="ECO:0000256" key="1">
    <source>
        <dbReference type="SAM" id="Phobius"/>
    </source>
</evidence>
<evidence type="ECO:0000313" key="2">
    <source>
        <dbReference type="EMBL" id="KZN44190.1"/>
    </source>
</evidence>
<proteinExistence type="predicted"/>
<sequence>MNKKSKTNPLVTHLTIAIAALAFLWLSTDDKDILVLGNSLILVYIVYALASRFILNKKKNKHTQK</sequence>
<keyword evidence="1" id="KW-0472">Membrane</keyword>
<dbReference type="PATRIC" id="fig|1365253.3.peg.4246"/>